<accession>A0A1I1LLH9</accession>
<dbReference type="STRING" id="623281.SAMN05421747_12237"/>
<evidence type="ECO:0000313" key="2">
    <source>
        <dbReference type="Proteomes" id="UP000199577"/>
    </source>
</evidence>
<sequence length="267" mass="30560">MSIRFFCVVIALWMAHSDVKGQSVDTAPIKLRVGVYNVGHFNQGSLGGFQESGDKARAELNNWRKWIGQQSMDIFAVNEWNRFFDKDSTFNSEEQLLNPYYNNVYFGAEHRWIYNGIATNYRLTNLRQQSWGGDYYALIGDLELGGKTITVMCTHIPWQKQWHEAALDSMISEMKKYEYLICMGDMNAFDGEQLRFQEQGFNIANGGYMGWFCTAPTSRAIGRKDGFNIDNIITSPNIKIMNVSAPFTTLNDRDHLPVLADLIITNQ</sequence>
<dbReference type="Gene3D" id="3.60.10.10">
    <property type="entry name" value="Endonuclease/exonuclease/phosphatase"/>
    <property type="match status" value="1"/>
</dbReference>
<dbReference type="Proteomes" id="UP000199577">
    <property type="component" value="Unassembled WGS sequence"/>
</dbReference>
<keyword evidence="1" id="KW-0255">Endonuclease</keyword>
<dbReference type="GO" id="GO:0004519">
    <property type="term" value="F:endonuclease activity"/>
    <property type="evidence" value="ECO:0007669"/>
    <property type="project" value="UniProtKB-KW"/>
</dbReference>
<dbReference type="InterPro" id="IPR036691">
    <property type="entry name" value="Endo/exonu/phosph_ase_sf"/>
</dbReference>
<dbReference type="AlphaFoldDB" id="A0A1I1LLH9"/>
<dbReference type="RefSeq" id="WP_211657652.1">
    <property type="nucleotide sequence ID" value="NZ_FOLL01000022.1"/>
</dbReference>
<proteinExistence type="predicted"/>
<protein>
    <submittedName>
        <fullName evidence="1">Metal-dependent hydrolase, endonuclease/exonuclease/phosphatase family</fullName>
    </submittedName>
</protein>
<keyword evidence="1" id="KW-0269">Exonuclease</keyword>
<evidence type="ECO:0000313" key="1">
    <source>
        <dbReference type="EMBL" id="SFC73796.1"/>
    </source>
</evidence>
<name>A0A1I1LLH9_9SPHI</name>
<gene>
    <name evidence="1" type="ORF">SAMN05421747_12237</name>
</gene>
<organism evidence="1 2">
    <name type="scientific">Parapedobacter composti</name>
    <dbReference type="NCBI Taxonomy" id="623281"/>
    <lineage>
        <taxon>Bacteria</taxon>
        <taxon>Pseudomonadati</taxon>
        <taxon>Bacteroidota</taxon>
        <taxon>Sphingobacteriia</taxon>
        <taxon>Sphingobacteriales</taxon>
        <taxon>Sphingobacteriaceae</taxon>
        <taxon>Parapedobacter</taxon>
    </lineage>
</organism>
<keyword evidence="2" id="KW-1185">Reference proteome</keyword>
<keyword evidence="1" id="KW-0540">Nuclease</keyword>
<dbReference type="SUPFAM" id="SSF56219">
    <property type="entry name" value="DNase I-like"/>
    <property type="match status" value="1"/>
</dbReference>
<dbReference type="GO" id="GO:0004527">
    <property type="term" value="F:exonuclease activity"/>
    <property type="evidence" value="ECO:0007669"/>
    <property type="project" value="UniProtKB-KW"/>
</dbReference>
<reference evidence="1 2" key="1">
    <citation type="submission" date="2016-10" db="EMBL/GenBank/DDBJ databases">
        <authorList>
            <person name="de Groot N.N."/>
        </authorList>
    </citation>
    <scope>NUCLEOTIDE SEQUENCE [LARGE SCALE GENOMIC DNA]</scope>
    <source>
        <strain evidence="1 2">DSM 22900</strain>
    </source>
</reference>
<keyword evidence="1" id="KW-0378">Hydrolase</keyword>
<dbReference type="EMBL" id="FOLL01000022">
    <property type="protein sequence ID" value="SFC73796.1"/>
    <property type="molecule type" value="Genomic_DNA"/>
</dbReference>